<reference evidence="4" key="1">
    <citation type="submission" date="2023-10" db="EMBL/GenBank/DDBJ databases">
        <authorList>
            <person name="Chen Y."/>
            <person name="Shah S."/>
            <person name="Dougan E. K."/>
            <person name="Thang M."/>
            <person name="Chan C."/>
        </authorList>
    </citation>
    <scope>NUCLEOTIDE SEQUENCE [LARGE SCALE GENOMIC DNA]</scope>
</reference>
<keyword evidence="2" id="KW-0677">Repeat</keyword>
<gene>
    <name evidence="4" type="ORF">PCOR1329_LOCUS25433</name>
</gene>
<organism evidence="4 5">
    <name type="scientific">Prorocentrum cordatum</name>
    <dbReference type="NCBI Taxonomy" id="2364126"/>
    <lineage>
        <taxon>Eukaryota</taxon>
        <taxon>Sar</taxon>
        <taxon>Alveolata</taxon>
        <taxon>Dinophyceae</taxon>
        <taxon>Prorocentrales</taxon>
        <taxon>Prorocentraceae</taxon>
        <taxon>Prorocentrum</taxon>
    </lineage>
</organism>
<evidence type="ECO:0000256" key="1">
    <source>
        <dbReference type="ARBA" id="ARBA00022574"/>
    </source>
</evidence>
<proteinExistence type="predicted"/>
<dbReference type="PANTHER" id="PTHR19918">
    <property type="entry name" value="CELL DIVISION CYCLE 20 CDC20 FIZZY -RELATED"/>
    <property type="match status" value="1"/>
</dbReference>
<dbReference type="InterPro" id="IPR015943">
    <property type="entry name" value="WD40/YVTN_repeat-like_dom_sf"/>
</dbReference>
<keyword evidence="5" id="KW-1185">Reference proteome</keyword>
<dbReference type="EMBL" id="CAUYUJ010008890">
    <property type="protein sequence ID" value="CAK0825267.1"/>
    <property type="molecule type" value="Genomic_DNA"/>
</dbReference>
<dbReference type="Proteomes" id="UP001189429">
    <property type="component" value="Unassembled WGS sequence"/>
</dbReference>
<evidence type="ECO:0000313" key="4">
    <source>
        <dbReference type="EMBL" id="CAK0825267.1"/>
    </source>
</evidence>
<feature type="region of interest" description="Disordered" evidence="3">
    <location>
        <begin position="1"/>
        <end position="77"/>
    </location>
</feature>
<accession>A0ABN9S0N0</accession>
<comment type="caution">
    <text evidence="4">The sequence shown here is derived from an EMBL/GenBank/DDBJ whole genome shotgun (WGS) entry which is preliminary data.</text>
</comment>
<protein>
    <submittedName>
        <fullName evidence="4">Uncharacterized protein</fullName>
    </submittedName>
</protein>
<feature type="compositionally biased region" description="Low complexity" evidence="3">
    <location>
        <begin position="1"/>
        <end position="21"/>
    </location>
</feature>
<dbReference type="InterPro" id="IPR033010">
    <property type="entry name" value="Cdc20/Fizzy"/>
</dbReference>
<dbReference type="Gene3D" id="2.130.10.10">
    <property type="entry name" value="YVTN repeat-like/Quinoprotein amine dehydrogenase"/>
    <property type="match status" value="1"/>
</dbReference>
<keyword evidence="1" id="KW-0853">WD repeat</keyword>
<evidence type="ECO:0000256" key="2">
    <source>
        <dbReference type="ARBA" id="ARBA00022737"/>
    </source>
</evidence>
<feature type="compositionally biased region" description="Basic and acidic residues" evidence="3">
    <location>
        <begin position="32"/>
        <end position="42"/>
    </location>
</feature>
<name>A0ABN9S0N0_9DINO</name>
<sequence>MCRSAPAADSACAAADADWSDGLADPHGGGARRSEVHCERSVPSRRSPAFRHGLAAKGPENWCPAAGPKPPDSLGERAPGYATDVDEAGRQRYDDLLRSSLLPGGGGGRLLGYGGCPPRADGPLGAAVDGCPSQRGVEPPRRFPKDPFRVLQAHGLRDDYYSTLLDFAAADDLAVGLGSAVDLWSSKTRISSRLVQLRGADVVQSVKWSAAVCSSLAVGTLAGEVSLDPKPPPGLVL</sequence>
<evidence type="ECO:0000313" key="5">
    <source>
        <dbReference type="Proteomes" id="UP001189429"/>
    </source>
</evidence>
<evidence type="ECO:0000256" key="3">
    <source>
        <dbReference type="SAM" id="MobiDB-lite"/>
    </source>
</evidence>